<name>A0AAV1ELD6_XYRNO</name>
<organism evidence="1 2">
    <name type="scientific">Xyrichtys novacula</name>
    <name type="common">Pearly razorfish</name>
    <name type="synonym">Hemipteronotus novacula</name>
    <dbReference type="NCBI Taxonomy" id="13765"/>
    <lineage>
        <taxon>Eukaryota</taxon>
        <taxon>Metazoa</taxon>
        <taxon>Chordata</taxon>
        <taxon>Craniata</taxon>
        <taxon>Vertebrata</taxon>
        <taxon>Euteleostomi</taxon>
        <taxon>Actinopterygii</taxon>
        <taxon>Neopterygii</taxon>
        <taxon>Teleostei</taxon>
        <taxon>Neoteleostei</taxon>
        <taxon>Acanthomorphata</taxon>
        <taxon>Eupercaria</taxon>
        <taxon>Labriformes</taxon>
        <taxon>Labridae</taxon>
        <taxon>Xyrichtys</taxon>
    </lineage>
</organism>
<sequence>MGEKGKKDGKDFKISADDKTCADDWKKERRGTERTKAEESVINTHLQGRRTGRAPSKHVVKKITHDTGQKVNGGFYQTKPQRCKRLSTPPIELTRSRAVKLSC</sequence>
<dbReference type="AlphaFoldDB" id="A0AAV1ELD6"/>
<gene>
    <name evidence="1" type="ORF">XNOV1_A000090</name>
</gene>
<keyword evidence="2" id="KW-1185">Reference proteome</keyword>
<evidence type="ECO:0000313" key="1">
    <source>
        <dbReference type="EMBL" id="CAJ1049535.1"/>
    </source>
</evidence>
<evidence type="ECO:0000313" key="2">
    <source>
        <dbReference type="Proteomes" id="UP001178508"/>
    </source>
</evidence>
<dbReference type="EMBL" id="OY660864">
    <property type="protein sequence ID" value="CAJ1049535.1"/>
    <property type="molecule type" value="Genomic_DNA"/>
</dbReference>
<proteinExistence type="predicted"/>
<reference evidence="1" key="1">
    <citation type="submission" date="2023-08" db="EMBL/GenBank/DDBJ databases">
        <authorList>
            <person name="Alioto T."/>
            <person name="Alioto T."/>
            <person name="Gomez Garrido J."/>
        </authorList>
    </citation>
    <scope>NUCLEOTIDE SEQUENCE</scope>
</reference>
<protein>
    <submittedName>
        <fullName evidence="1">Uncharacterized protein</fullName>
    </submittedName>
</protein>
<accession>A0AAV1ELD6</accession>
<dbReference type="Proteomes" id="UP001178508">
    <property type="component" value="Chromosome 1"/>
</dbReference>